<protein>
    <recommendedName>
        <fullName evidence="1">S1 motif domain-containing protein</fullName>
    </recommendedName>
</protein>
<dbReference type="Pfam" id="PF17783">
    <property type="entry name" value="WHD_CvfB"/>
    <property type="match status" value="1"/>
</dbReference>
<dbReference type="SMART" id="SM00316">
    <property type="entry name" value="S1"/>
    <property type="match status" value="1"/>
</dbReference>
<dbReference type="Gene3D" id="2.40.50.140">
    <property type="entry name" value="Nucleic acid-binding proteins"/>
    <property type="match status" value="1"/>
</dbReference>
<dbReference type="PROSITE" id="PS50126">
    <property type="entry name" value="S1"/>
    <property type="match status" value="1"/>
</dbReference>
<dbReference type="InterPro" id="IPR040764">
    <property type="entry name" value="CvfB_WH"/>
</dbReference>
<name>A0ABX0UH37_9FLAO</name>
<evidence type="ECO:0000259" key="1">
    <source>
        <dbReference type="PROSITE" id="PS50126"/>
    </source>
</evidence>
<organism evidence="2 3">
    <name type="scientific">Wenyingzhuangia heitensis</name>
    <dbReference type="NCBI Taxonomy" id="1487859"/>
    <lineage>
        <taxon>Bacteria</taxon>
        <taxon>Pseudomonadati</taxon>
        <taxon>Bacteroidota</taxon>
        <taxon>Flavobacteriia</taxon>
        <taxon>Flavobacteriales</taxon>
        <taxon>Flavobacteriaceae</taxon>
        <taxon>Wenyingzhuangia</taxon>
    </lineage>
</organism>
<feature type="domain" description="S1 motif" evidence="1">
    <location>
        <begin position="7"/>
        <end position="67"/>
    </location>
</feature>
<dbReference type="SUPFAM" id="SSF50249">
    <property type="entry name" value="Nucleic acid-binding proteins"/>
    <property type="match status" value="1"/>
</dbReference>
<dbReference type="InterPro" id="IPR012340">
    <property type="entry name" value="NA-bd_OB-fold"/>
</dbReference>
<sequence>MEEFEEGQQVDVVIGSFSKLGITVLVDEVTEGILYKNEVYQRLEEGQRLKAYVKKVREDGKLDISLQPIGFRNSITKFQVQILTALRAHNGFLPVTDKSEPDTIKYELGMSKKAFKNAIGGLYKNKVITLEENGIKLLEHTQE</sequence>
<proteinExistence type="predicted"/>
<dbReference type="RefSeq" id="WP_167190737.1">
    <property type="nucleotide sequence ID" value="NZ_JAASQL010000007.1"/>
</dbReference>
<dbReference type="InterPro" id="IPR014464">
    <property type="entry name" value="CvfB_fam"/>
</dbReference>
<dbReference type="PANTHER" id="PTHR37296">
    <property type="entry name" value="CONSERVED VIRULENCE FACTOR B"/>
    <property type="match status" value="1"/>
</dbReference>
<dbReference type="PANTHER" id="PTHR37296:SF1">
    <property type="entry name" value="CONSERVED VIRULENCE FACTOR B"/>
    <property type="match status" value="1"/>
</dbReference>
<dbReference type="InterPro" id="IPR003029">
    <property type="entry name" value="S1_domain"/>
</dbReference>
<evidence type="ECO:0000313" key="3">
    <source>
        <dbReference type="Proteomes" id="UP000745859"/>
    </source>
</evidence>
<reference evidence="2 3" key="1">
    <citation type="submission" date="2020-03" db="EMBL/GenBank/DDBJ databases">
        <title>Genomic Encyclopedia of Type Strains, Phase IV (KMG-IV): sequencing the most valuable type-strain genomes for metagenomic binning, comparative biology and taxonomic classification.</title>
        <authorList>
            <person name="Goeker M."/>
        </authorList>
    </citation>
    <scope>NUCLEOTIDE SEQUENCE [LARGE SCALE GENOMIC DNA]</scope>
    <source>
        <strain evidence="2 3">DSM 101599</strain>
    </source>
</reference>
<gene>
    <name evidence="2" type="ORF">FHR24_002989</name>
</gene>
<dbReference type="EMBL" id="JAASQL010000007">
    <property type="protein sequence ID" value="NIJ46501.1"/>
    <property type="molecule type" value="Genomic_DNA"/>
</dbReference>
<evidence type="ECO:0000313" key="2">
    <source>
        <dbReference type="EMBL" id="NIJ46501.1"/>
    </source>
</evidence>
<accession>A0ABX0UH37</accession>
<dbReference type="Proteomes" id="UP000745859">
    <property type="component" value="Unassembled WGS sequence"/>
</dbReference>
<keyword evidence="3" id="KW-1185">Reference proteome</keyword>
<dbReference type="InterPro" id="IPR036388">
    <property type="entry name" value="WH-like_DNA-bd_sf"/>
</dbReference>
<comment type="caution">
    <text evidence="2">The sequence shown here is derived from an EMBL/GenBank/DDBJ whole genome shotgun (WGS) entry which is preliminary data.</text>
</comment>
<dbReference type="Gene3D" id="1.10.10.10">
    <property type="entry name" value="Winged helix-like DNA-binding domain superfamily/Winged helix DNA-binding domain"/>
    <property type="match status" value="1"/>
</dbReference>